<dbReference type="EnsemblMetazoa" id="CLYHEMT009716.1">
    <property type="protein sequence ID" value="CLYHEMP009716.1"/>
    <property type="gene ID" value="CLYHEMG009716"/>
</dbReference>
<dbReference type="PANTHER" id="PTHR12635:SF7">
    <property type="entry name" value="RHO GTPASE ACTIVATING PROTEIN 6-RELATED"/>
    <property type="match status" value="1"/>
</dbReference>
<dbReference type="Pfam" id="PF00620">
    <property type="entry name" value="RhoGAP"/>
    <property type="match status" value="1"/>
</dbReference>
<protein>
    <recommendedName>
        <fullName evidence="3">Rho-GAP domain-containing protein</fullName>
    </recommendedName>
</protein>
<evidence type="ECO:0000313" key="5">
    <source>
        <dbReference type="Proteomes" id="UP000594262"/>
    </source>
</evidence>
<feature type="region of interest" description="Disordered" evidence="2">
    <location>
        <begin position="743"/>
        <end position="904"/>
    </location>
</feature>
<organism evidence="4 5">
    <name type="scientific">Clytia hemisphaerica</name>
    <dbReference type="NCBI Taxonomy" id="252671"/>
    <lineage>
        <taxon>Eukaryota</taxon>
        <taxon>Metazoa</taxon>
        <taxon>Cnidaria</taxon>
        <taxon>Hydrozoa</taxon>
        <taxon>Hydroidolina</taxon>
        <taxon>Leptothecata</taxon>
        <taxon>Obeliida</taxon>
        <taxon>Clytiidae</taxon>
        <taxon>Clytia</taxon>
    </lineage>
</organism>
<dbReference type="PANTHER" id="PTHR12635">
    <property type="entry name" value="RHO-GTPASE-ACTIVATING PROTEIN 6 FAMILY MEMBER"/>
    <property type="match status" value="1"/>
</dbReference>
<dbReference type="GeneID" id="136804018"/>
<dbReference type="Gene3D" id="1.10.555.10">
    <property type="entry name" value="Rho GTPase activation protein"/>
    <property type="match status" value="1"/>
</dbReference>
<sequence length="1000" mass="112307">MVYSDKYTVGTDGPLFVSHQPNEQMSNRRGGRNLLGLNVDITVEKQQTTTCGDNNTSSTNACVKDTKCTSNDYPPIETPSGTILKFISSDENRNSLIETQSNTIDHLSPTNVCEVTATEITERKTKKKSSAIQNFRNLVRTTVVTLEANHQFMNTSNSPNKTPESPSSSTPSKTNSTNHHRNHHHQRTDSKKDTQNDSHRHHHERKHRKKGLAKYRKKRNRRSRVIPNGGASLWQPMQTCCWKSAAGRIIKLEDTNISKLYETEQNALRTVSLEFLQDKCLDCQLVIPKENHSAVVRRRWKLLFGKRKHHAENQGAKPQNPVFSIDLSQVIENDKAVEKAHQIALEKINNSSINHGDVEDVVDKATVSSENDDDLLDTYRKNSHRRMSDPTVPNDGSDSELLDFSLSGLRTIDTLKEEDEEDLVPLNRRKSRLIEALTLSSTSASSVCILDKELEFQPPKPQVPKVILRAVEYINAHALTTVGIFRTGGSHKRVKQMKANFDSGYTDVITEDSNPHDVAAIFKEFLRCLPDPLLTRDLYPAFLAVAKLKDEETINSAIINLVRLLPAANRDTLEVTLACLNKVAENSMDSLDDDGNLISGNKMDSKNLATLMAPNILHRLKPYKPSQSTAEILNPEDNKAAIDVVLRMIELNEELFEIPSTVHDKVLKKLLDVEPETVDFVLRKEASRKMFVFDESSNTDKSEAPVKKVSGGSLRRPNSAGPRTRYSIEEVYFHKTNSFNQPYKPFIRRRKESASSRPTSSRSDPPDRTSVRRSSPFITPPNSEKGQRKSFQRDIDEKTVTTAFGKRDSHSPRDSGVVMNATPPFQRNSLRGSKDFSKFSPAGSPSTSSSVVYRRPSIDRLARDSAYQSGMTDMSSRRSNVNSLSLPTNEPNEDLENVEEKSTLDRHASFTSQGTKIDFLNDVLNAPSILAPKDSLKQRKISLPVMPSHKTGGPLRSPTKANSVDCNERAIKASTIDFEYNPEWQINIRDSQFPDQETTL</sequence>
<dbReference type="OrthoDB" id="10024839at2759"/>
<reference evidence="4" key="1">
    <citation type="submission" date="2021-01" db="UniProtKB">
        <authorList>
            <consortium name="EnsemblMetazoa"/>
        </authorList>
    </citation>
    <scope>IDENTIFICATION</scope>
</reference>
<feature type="compositionally biased region" description="Low complexity" evidence="2">
    <location>
        <begin position="154"/>
        <end position="177"/>
    </location>
</feature>
<feature type="domain" description="Rho-GAP" evidence="3">
    <location>
        <begin position="448"/>
        <end position="656"/>
    </location>
</feature>
<dbReference type="InterPro" id="IPR008936">
    <property type="entry name" value="Rho_GTPase_activation_prot"/>
</dbReference>
<feature type="compositionally biased region" description="Basic and acidic residues" evidence="2">
    <location>
        <begin position="785"/>
        <end position="813"/>
    </location>
</feature>
<accession>A0A7M5V4L5</accession>
<feature type="region of interest" description="Disordered" evidence="2">
    <location>
        <begin position="151"/>
        <end position="230"/>
    </location>
</feature>
<evidence type="ECO:0000256" key="2">
    <source>
        <dbReference type="SAM" id="MobiDB-lite"/>
    </source>
</evidence>
<proteinExistence type="predicted"/>
<keyword evidence="5" id="KW-1185">Reference proteome</keyword>
<evidence type="ECO:0000256" key="1">
    <source>
        <dbReference type="ARBA" id="ARBA00022468"/>
    </source>
</evidence>
<evidence type="ECO:0000259" key="3">
    <source>
        <dbReference type="PROSITE" id="PS50238"/>
    </source>
</evidence>
<dbReference type="RefSeq" id="XP_066916859.1">
    <property type="nucleotide sequence ID" value="XM_067060758.1"/>
</dbReference>
<feature type="compositionally biased region" description="Low complexity" evidence="2">
    <location>
        <begin position="877"/>
        <end position="886"/>
    </location>
</feature>
<keyword evidence="1" id="KW-0343">GTPase activation</keyword>
<name>A0A7M5V4L5_9CNID</name>
<dbReference type="SMART" id="SM00324">
    <property type="entry name" value="RhoGAP"/>
    <property type="match status" value="1"/>
</dbReference>
<dbReference type="PROSITE" id="PS50238">
    <property type="entry name" value="RHOGAP"/>
    <property type="match status" value="1"/>
</dbReference>
<dbReference type="AlphaFoldDB" id="A0A7M5V4L5"/>
<dbReference type="GO" id="GO:0005096">
    <property type="term" value="F:GTPase activator activity"/>
    <property type="evidence" value="ECO:0007669"/>
    <property type="project" value="UniProtKB-KW"/>
</dbReference>
<feature type="compositionally biased region" description="Low complexity" evidence="2">
    <location>
        <begin position="838"/>
        <end position="855"/>
    </location>
</feature>
<feature type="compositionally biased region" description="Basic and acidic residues" evidence="2">
    <location>
        <begin position="695"/>
        <end position="706"/>
    </location>
</feature>
<dbReference type="InterPro" id="IPR000198">
    <property type="entry name" value="RhoGAP_dom"/>
</dbReference>
<feature type="region of interest" description="Disordered" evidence="2">
    <location>
        <begin position="695"/>
        <end position="722"/>
    </location>
</feature>
<evidence type="ECO:0000313" key="4">
    <source>
        <dbReference type="EnsemblMetazoa" id="CLYHEMP009716.1"/>
    </source>
</evidence>
<dbReference type="GO" id="GO:0007165">
    <property type="term" value="P:signal transduction"/>
    <property type="evidence" value="ECO:0007669"/>
    <property type="project" value="InterPro"/>
</dbReference>
<dbReference type="Proteomes" id="UP000594262">
    <property type="component" value="Unplaced"/>
</dbReference>
<dbReference type="SUPFAM" id="SSF48350">
    <property type="entry name" value="GTPase activation domain, GAP"/>
    <property type="match status" value="1"/>
</dbReference>
<feature type="compositionally biased region" description="Basic residues" evidence="2">
    <location>
        <begin position="199"/>
        <end position="224"/>
    </location>
</feature>
<dbReference type="InterPro" id="IPR037863">
    <property type="entry name" value="RHOGAP6/36"/>
</dbReference>
<feature type="compositionally biased region" description="Basic and acidic residues" evidence="2">
    <location>
        <begin position="187"/>
        <end position="198"/>
    </location>
</feature>